<feature type="transmembrane region" description="Helical" evidence="16">
    <location>
        <begin position="43"/>
        <end position="60"/>
    </location>
</feature>
<evidence type="ECO:0000313" key="17">
    <source>
        <dbReference type="EMBL" id="AJE61809.1"/>
    </source>
</evidence>
<evidence type="ECO:0000256" key="13">
    <source>
        <dbReference type="ARBA" id="ARBA00023136"/>
    </source>
</evidence>
<dbReference type="GO" id="GO:0008137">
    <property type="term" value="F:NADH dehydrogenase (ubiquinone) activity"/>
    <property type="evidence" value="ECO:0007669"/>
    <property type="project" value="UniProtKB-EC"/>
</dbReference>
<accession>A0A0B5EE73</accession>
<evidence type="ECO:0000256" key="3">
    <source>
        <dbReference type="ARBA" id="ARBA00012944"/>
    </source>
</evidence>
<dbReference type="EC" id="7.1.1.2" evidence="3"/>
<feature type="transmembrane region" description="Helical" evidence="16">
    <location>
        <begin position="15"/>
        <end position="36"/>
    </location>
</feature>
<evidence type="ECO:0000256" key="9">
    <source>
        <dbReference type="ARBA" id="ARBA00022982"/>
    </source>
</evidence>
<evidence type="ECO:0000256" key="7">
    <source>
        <dbReference type="ARBA" id="ARBA00022692"/>
    </source>
</evidence>
<name>A0A0B5EE73_9HYME</name>
<evidence type="ECO:0000256" key="14">
    <source>
        <dbReference type="ARBA" id="ARBA00031019"/>
    </source>
</evidence>
<feature type="transmembrane region" description="Helical" evidence="16">
    <location>
        <begin position="99"/>
        <end position="123"/>
    </location>
</feature>
<feature type="transmembrane region" description="Helical" evidence="16">
    <location>
        <begin position="66"/>
        <end position="87"/>
    </location>
</feature>
<dbReference type="InterPro" id="IPR050269">
    <property type="entry name" value="ComplexI_Subunit6"/>
</dbReference>
<evidence type="ECO:0000256" key="1">
    <source>
        <dbReference type="ARBA" id="ARBA00004225"/>
    </source>
</evidence>
<keyword evidence="5" id="KW-0813">Transport</keyword>
<evidence type="ECO:0000256" key="6">
    <source>
        <dbReference type="ARBA" id="ARBA00022660"/>
    </source>
</evidence>
<dbReference type="AlphaFoldDB" id="A0A0B5EE73"/>
<keyword evidence="9" id="KW-0249">Electron transport</keyword>
<dbReference type="PANTHER" id="PTHR11435:SF1">
    <property type="entry name" value="NADH-UBIQUINONE OXIDOREDUCTASE CHAIN 6"/>
    <property type="match status" value="1"/>
</dbReference>
<evidence type="ECO:0000256" key="2">
    <source>
        <dbReference type="ARBA" id="ARBA00005698"/>
    </source>
</evidence>
<keyword evidence="10 16" id="KW-1133">Transmembrane helix</keyword>
<organism evidence="17">
    <name type="scientific">Cephus sareptanus</name>
    <dbReference type="NCBI Taxonomy" id="1001277"/>
    <lineage>
        <taxon>Eukaryota</taxon>
        <taxon>Metazoa</taxon>
        <taxon>Ecdysozoa</taxon>
        <taxon>Arthropoda</taxon>
        <taxon>Hexapoda</taxon>
        <taxon>Insecta</taxon>
        <taxon>Pterygota</taxon>
        <taxon>Neoptera</taxon>
        <taxon>Endopterygota</taxon>
        <taxon>Hymenoptera</taxon>
        <taxon>Cephoidea</taxon>
        <taxon>Cephidae</taxon>
        <taxon>Cephus</taxon>
    </lineage>
</organism>
<dbReference type="EMBL" id="KM377624">
    <property type="protein sequence ID" value="AJE61809.1"/>
    <property type="molecule type" value="Genomic_DNA"/>
</dbReference>
<protein>
    <recommendedName>
        <fullName evidence="4">NADH-ubiquinone oxidoreductase chain 6</fullName>
        <ecNumber evidence="3">7.1.1.2</ecNumber>
    </recommendedName>
    <alternativeName>
        <fullName evidence="14">NADH dehydrogenase subunit 6</fullName>
    </alternativeName>
</protein>
<keyword evidence="7 16" id="KW-0812">Transmembrane</keyword>
<evidence type="ECO:0000256" key="5">
    <source>
        <dbReference type="ARBA" id="ARBA00022448"/>
    </source>
</evidence>
<keyword evidence="13 16" id="KW-0472">Membrane</keyword>
<gene>
    <name evidence="17" type="primary">ND6</name>
</gene>
<evidence type="ECO:0000256" key="16">
    <source>
        <dbReference type="SAM" id="Phobius"/>
    </source>
</evidence>
<comment type="subcellular location">
    <subcellularLocation>
        <location evidence="1">Mitochondrion membrane</location>
        <topology evidence="1">Multi-pass membrane protein</topology>
    </subcellularLocation>
</comment>
<dbReference type="GO" id="GO:0031966">
    <property type="term" value="C:mitochondrial membrane"/>
    <property type="evidence" value="ECO:0007669"/>
    <property type="project" value="UniProtKB-SubCell"/>
</dbReference>
<evidence type="ECO:0000256" key="4">
    <source>
        <dbReference type="ARBA" id="ARBA00021095"/>
    </source>
</evidence>
<evidence type="ECO:0000256" key="15">
    <source>
        <dbReference type="ARBA" id="ARBA00049551"/>
    </source>
</evidence>
<keyword evidence="12 17" id="KW-0496">Mitochondrion</keyword>
<comment type="catalytic activity">
    <reaction evidence="15">
        <text>a ubiquinone + NADH + 5 H(+)(in) = a ubiquinol + NAD(+) + 4 H(+)(out)</text>
        <dbReference type="Rhea" id="RHEA:29091"/>
        <dbReference type="Rhea" id="RHEA-COMP:9565"/>
        <dbReference type="Rhea" id="RHEA-COMP:9566"/>
        <dbReference type="ChEBI" id="CHEBI:15378"/>
        <dbReference type="ChEBI" id="CHEBI:16389"/>
        <dbReference type="ChEBI" id="CHEBI:17976"/>
        <dbReference type="ChEBI" id="CHEBI:57540"/>
        <dbReference type="ChEBI" id="CHEBI:57945"/>
        <dbReference type="EC" id="7.1.1.2"/>
    </reaction>
</comment>
<keyword evidence="8" id="KW-1278">Translocase</keyword>
<evidence type="ECO:0000256" key="12">
    <source>
        <dbReference type="ARBA" id="ARBA00023128"/>
    </source>
</evidence>
<sequence>MSTNLYSDFLSYKEMSTNLMLILSSIMVILLVLMLSNSHPVEMMIYLVVFSIITCMKISLLYKNFWFSYMLFLSMVGGILVLFLYFVSTASNEKYKMNFNFFINFLMMLISTFTILMFIMYTFDYFSMNMFEYNMNYKLIITMKNWSNINSFNMYQMFNNNYKITLMMMIYLLFTLFSVMKMCMKMYGPLRQYI</sequence>
<comment type="similarity">
    <text evidence="2">Belongs to the complex I subunit 6 family.</text>
</comment>
<evidence type="ECO:0000256" key="8">
    <source>
        <dbReference type="ARBA" id="ARBA00022967"/>
    </source>
</evidence>
<geneLocation type="mitochondrion" evidence="17"/>
<evidence type="ECO:0000256" key="11">
    <source>
        <dbReference type="ARBA" id="ARBA00023027"/>
    </source>
</evidence>
<reference evidence="17" key="1">
    <citation type="journal article" date="2015" name="Gene">
        <title>Two nearly complete mitogenomes of wheat stem borers, Cephus pygmeus (L.) and Cephus sareptanus Dovnar-Zapolskij (Hymenoptera: Cephidae): An unusual elongation of rrnS gene.</title>
        <authorList>
            <person name="Korkmaz E.M."/>
            <person name="Dogan O."/>
            <person name="Budak M."/>
            <person name="Basibuyuk H.H."/>
        </authorList>
    </citation>
    <scope>NUCLEOTIDE SEQUENCE</scope>
</reference>
<evidence type="ECO:0000256" key="10">
    <source>
        <dbReference type="ARBA" id="ARBA00022989"/>
    </source>
</evidence>
<proteinExistence type="inferred from homology"/>
<keyword evidence="11" id="KW-0520">NAD</keyword>
<dbReference type="PANTHER" id="PTHR11435">
    <property type="entry name" value="NADH UBIQUINONE OXIDOREDUCTASE SUBUNIT ND6"/>
    <property type="match status" value="1"/>
</dbReference>
<keyword evidence="6" id="KW-0679">Respiratory chain</keyword>
<feature type="transmembrane region" description="Helical" evidence="16">
    <location>
        <begin position="164"/>
        <end position="184"/>
    </location>
</feature>